<dbReference type="EMBL" id="FN869568">
    <property type="protein sequence ID" value="SJK83837.1"/>
    <property type="molecule type" value="Genomic_DNA"/>
</dbReference>
<dbReference type="GeneID" id="91010658"/>
<evidence type="ECO:0000313" key="6">
    <source>
        <dbReference type="EMBL" id="WPU45745.1"/>
    </source>
</evidence>
<dbReference type="AlphaFoldDB" id="A0A1R4A4G4"/>
<accession>A0A1R4A4G4</accession>
<evidence type="ECO:0000256" key="2">
    <source>
        <dbReference type="ARBA" id="ARBA00022679"/>
    </source>
</evidence>
<dbReference type="GO" id="GO:0031388">
    <property type="term" value="P:organic acid phosphorylation"/>
    <property type="evidence" value="ECO:0007669"/>
    <property type="project" value="UniProtKB-UniRule"/>
</dbReference>
<comment type="similarity">
    <text evidence="1 4">Belongs to the glycerate kinase type-1 family.</text>
</comment>
<dbReference type="EC" id="2.7.1.31" evidence="5"/>
<dbReference type="Proteomes" id="UP001322512">
    <property type="component" value="Chromosome"/>
</dbReference>
<evidence type="ECO:0000313" key="8">
    <source>
        <dbReference type="Proteomes" id="UP001322512"/>
    </source>
</evidence>
<gene>
    <name evidence="5" type="primary">glxK</name>
    <name evidence="5" type="ORF">HELO_3289A</name>
    <name evidence="6" type="ORF">SR933_10760</name>
</gene>
<dbReference type="Gene3D" id="3.90.1510.10">
    <property type="entry name" value="Glycerate kinase, domain 2"/>
    <property type="match status" value="1"/>
</dbReference>
<dbReference type="GO" id="GO:0008887">
    <property type="term" value="F:glycerate kinase activity"/>
    <property type="evidence" value="ECO:0007669"/>
    <property type="project" value="UniProtKB-UniRule"/>
</dbReference>
<dbReference type="NCBIfam" id="TIGR00045">
    <property type="entry name" value="glycerate kinase"/>
    <property type="match status" value="1"/>
</dbReference>
<proteinExistence type="inferred from homology"/>
<reference evidence="7" key="3">
    <citation type="journal article" date="2011" name="Environ. Microbiol.">
        <title>A blueprint of ectoine metabolism from the genome of the industrial producer Halomonas elongata DSM 2581(T).</title>
        <authorList>
            <person name="Schwibbert K."/>
            <person name="Marin-Sanguino A."/>
            <person name="Bagyan I."/>
            <person name="Heidrich G."/>
            <person name="Lentzen G."/>
            <person name="Seitz H."/>
            <person name="Rampp M."/>
            <person name="Schuster S.C."/>
            <person name="Klenk H.P."/>
            <person name="Pfeiffer F."/>
            <person name="Oesterhelt D."/>
            <person name="Kunte H.J."/>
        </authorList>
    </citation>
    <scope>NUCLEOTIDE SEQUENCE [LARGE SCALE GENOMIC DNA]</scope>
    <source>
        <strain evidence="7">ATCC 33173 / DSM 2581 / NBRC 15536 / NCIMB 2198 / 1H9</strain>
    </source>
</reference>
<keyword evidence="8" id="KW-1185">Reference proteome</keyword>
<dbReference type="EMBL" id="CP139472">
    <property type="protein sequence ID" value="WPU45745.1"/>
    <property type="molecule type" value="Genomic_DNA"/>
</dbReference>
<keyword evidence="3 4" id="KW-0418">Kinase</keyword>
<dbReference type="OrthoDB" id="9774290at2"/>
<reference evidence="5" key="1">
    <citation type="journal article" date="2010" name="Environ. Microbiol.">
        <title>A blueprint of ectoine metabolism from the genome of the industrial producer Halomonas elongata DSM 2581(T).</title>
        <authorList>
            <person name="Schwibbert K."/>
            <person name="Marin-Sanguino A."/>
            <person name="Bagyan I."/>
            <person name="Heidrich G."/>
            <person name="Lentzen G."/>
            <person name="Seitz H."/>
            <person name="Rampp M."/>
            <person name="Schuster S.C."/>
            <person name="Klenk H.P."/>
            <person name="Pfeiffer F."/>
            <person name="Oesterhelt D."/>
            <person name="Kunte H.J."/>
        </authorList>
    </citation>
    <scope>NUCLEOTIDE SEQUENCE</scope>
    <source>
        <strain evidence="5">Type strain: DSM 2581</strain>
    </source>
</reference>
<organism evidence="5 7">
    <name type="scientific">Halomonas elongata (strain ATCC 33173 / DSM 2581 / NBRC 15536 / NCIMB 2198 / 1H9)</name>
    <dbReference type="NCBI Taxonomy" id="768066"/>
    <lineage>
        <taxon>Bacteria</taxon>
        <taxon>Pseudomonadati</taxon>
        <taxon>Pseudomonadota</taxon>
        <taxon>Gammaproteobacteria</taxon>
        <taxon>Oceanospirillales</taxon>
        <taxon>Halomonadaceae</taxon>
        <taxon>Halomonas</taxon>
    </lineage>
</organism>
<dbReference type="InterPro" id="IPR036129">
    <property type="entry name" value="Glycerate_kinase_sf"/>
</dbReference>
<dbReference type="RefSeq" id="WP_109637480.1">
    <property type="nucleotide sequence ID" value="NC_014532.2"/>
</dbReference>
<evidence type="ECO:0000313" key="5">
    <source>
        <dbReference type="EMBL" id="SJK83837.1"/>
    </source>
</evidence>
<dbReference type="InterPro" id="IPR004381">
    <property type="entry name" value="Glycerate_kinase"/>
</dbReference>
<dbReference type="PANTHER" id="PTHR21599">
    <property type="entry name" value="GLYCERATE KINASE"/>
    <property type="match status" value="1"/>
</dbReference>
<evidence type="ECO:0000256" key="4">
    <source>
        <dbReference type="PIRNR" id="PIRNR006078"/>
    </source>
</evidence>
<dbReference type="PANTHER" id="PTHR21599:SF0">
    <property type="entry name" value="GLYCERATE KINASE"/>
    <property type="match status" value="1"/>
</dbReference>
<name>A0A1R4A4G4_HALED</name>
<dbReference type="InterPro" id="IPR018197">
    <property type="entry name" value="Glycerate_kinase_RE-like"/>
</dbReference>
<sequence length="377" mass="39527">MRILLAPDSYKDSLSASEAAAALAKGVMRAAPQAEIDECPMGDGGEGTLDALLTATLAEQRIAIVNDALGRACKARWGWDPESQTAFIELAEACGLQRLSTEERTALYSSSYGFGELIKIALDHGAKRLVLLLGGSATNDAGAGMLQALGVQLVNNEGTSLSAGGINLSDLKQIGWDKLDTRLHEVIIEAILDVDNPLVGKQGASAVFGPQKGATPEEVERLDKAFCHFADVVSDNLGHDYRDIAGVGAAGGLGFSAVAFLKAKLCPGIERVMSHVGFEDRLSNADLVITGEGRLDIQSLSGKTPIGIARQAKQVGVPAVVIAGHLGAGWEKAYEEGVTSAFSLADGPITLNDATSRCGELLTTQAESITRLFIKRK</sequence>
<reference evidence="6 8" key="4">
    <citation type="submission" date="2023-11" db="EMBL/GenBank/DDBJ databases">
        <title>MicrobeMod: A computational toolkit for identifying prokaryotic methylation and restriction-modification with nanopore sequencing.</title>
        <authorList>
            <person name="Crits-Christoph A."/>
            <person name="Kang S.C."/>
            <person name="Lee H."/>
            <person name="Ostrov N."/>
        </authorList>
    </citation>
    <scope>NUCLEOTIDE SEQUENCE [LARGE SCALE GENOMIC DNA]</scope>
    <source>
        <strain evidence="6 8">ATCC 33173</strain>
    </source>
</reference>
<dbReference type="KEGG" id="hel:HELO_3289A"/>
<protein>
    <submittedName>
        <fullName evidence="5">Glycerate kinase</fullName>
        <ecNumber evidence="5">2.7.1.31</ecNumber>
    </submittedName>
</protein>
<dbReference type="Proteomes" id="UP000008707">
    <property type="component" value="Chromosome"/>
</dbReference>
<dbReference type="SUPFAM" id="SSF110738">
    <property type="entry name" value="Glycerate kinase I"/>
    <property type="match status" value="1"/>
</dbReference>
<dbReference type="Pfam" id="PF02595">
    <property type="entry name" value="Gly_kinase"/>
    <property type="match status" value="1"/>
</dbReference>
<evidence type="ECO:0000313" key="7">
    <source>
        <dbReference type="Proteomes" id="UP000008707"/>
    </source>
</evidence>
<reference evidence="5" key="2">
    <citation type="submission" date="2010-05" db="EMBL/GenBank/DDBJ databases">
        <title>Revision and reannotation of the Halomonas elongata DSM 2581(T) genome.</title>
        <authorList>
            <person name="Pfeiffer F."/>
            <person name="Bagyan I."/>
            <person name="Alfaro-Espinoza G."/>
            <person name="Zamora-Lagos M.A."/>
            <person name="Habermann B."/>
            <person name="Oesterhelt D."/>
            <person name="Kunte H.J."/>
        </authorList>
    </citation>
    <scope>NUCLEOTIDE SEQUENCE</scope>
    <source>
        <strain evidence="5">Type strain: DSM 2581</strain>
    </source>
</reference>
<evidence type="ECO:0000256" key="1">
    <source>
        <dbReference type="ARBA" id="ARBA00006284"/>
    </source>
</evidence>
<evidence type="ECO:0000256" key="3">
    <source>
        <dbReference type="ARBA" id="ARBA00022777"/>
    </source>
</evidence>
<dbReference type="Gene3D" id="3.40.50.10350">
    <property type="entry name" value="Glycerate kinase, domain 1"/>
    <property type="match status" value="1"/>
</dbReference>
<dbReference type="PIRSF" id="PIRSF006078">
    <property type="entry name" value="GlxK"/>
    <property type="match status" value="1"/>
</dbReference>
<dbReference type="InterPro" id="IPR018193">
    <property type="entry name" value="Glyc_kinase_flavodox-like_fold"/>
</dbReference>
<keyword evidence="2 4" id="KW-0808">Transferase</keyword>